<dbReference type="PANTHER" id="PTHR27002">
    <property type="entry name" value="RECEPTOR-LIKE SERINE/THREONINE-PROTEIN KINASE SD1-8"/>
    <property type="match status" value="1"/>
</dbReference>
<evidence type="ECO:0000259" key="24">
    <source>
        <dbReference type="PROSITE" id="PS50948"/>
    </source>
</evidence>
<evidence type="ECO:0000259" key="23">
    <source>
        <dbReference type="PROSITE" id="PS50927"/>
    </source>
</evidence>
<organism evidence="25 26">
    <name type="scientific">Kalanchoe fedtschenkoi</name>
    <name type="common">Lavender scallops</name>
    <name type="synonym">South American air plant</name>
    <dbReference type="NCBI Taxonomy" id="63787"/>
    <lineage>
        <taxon>Eukaryota</taxon>
        <taxon>Viridiplantae</taxon>
        <taxon>Streptophyta</taxon>
        <taxon>Embryophyta</taxon>
        <taxon>Tracheophyta</taxon>
        <taxon>Spermatophyta</taxon>
        <taxon>Magnoliopsida</taxon>
        <taxon>eudicotyledons</taxon>
        <taxon>Gunneridae</taxon>
        <taxon>Pentapetalae</taxon>
        <taxon>Saxifragales</taxon>
        <taxon>Crassulaceae</taxon>
        <taxon>Kalanchoe</taxon>
    </lineage>
</organism>
<dbReference type="PROSITE" id="PS00108">
    <property type="entry name" value="PROTEIN_KINASE_ST"/>
    <property type="match status" value="1"/>
</dbReference>
<keyword evidence="8" id="KW-0430">Lectin</keyword>
<dbReference type="SUPFAM" id="SSF51110">
    <property type="entry name" value="alpha-D-mannose-specific plant lectins"/>
    <property type="match status" value="1"/>
</dbReference>
<keyword evidence="5 19" id="KW-0808">Transferase</keyword>
<proteinExistence type="inferred from homology"/>
<protein>
    <recommendedName>
        <fullName evidence="19">Receptor-like serine/threonine-protein kinase</fullName>
        <ecNumber evidence="19">2.7.11.1</ecNumber>
    </recommendedName>
</protein>
<dbReference type="InterPro" id="IPR024171">
    <property type="entry name" value="SRK-like_kinase"/>
</dbReference>
<sequence length="872" mass="96490">MMGSRFTAAAIAIFLLINQCHAATFTNLTRSQTLRDGDFLTSSDPVFILGFFSPPNSTARYLGVWYNNIPTQTIVWVANRDKPVSPGSRGLLAFSDDGNLVVSDSEGALYWSSNATLPSNRTAAILSDAGNLVLSDTDTGRMRWQSFDHPTDTYLPGMEVLVNRQMGVNRLFSSWKSADDPSPGRYTMGVDPRGSPQIVVWDELVNRRWRSGHWNGLQFVGVPNMTANYLYGFKLSNDEGDGNMYFTYTPSNTSTLFRFLITADGIEELLVWDDGTQKWDVAQSQPDTECDFYNKCGKFATCGGSQGTSQCSCLRGYEPEDEEEWRKGNWSMGCVRSTPLQCEGNSSMTGGSDGFVETRNVKLPDFADSVQGISGNDACREQCLMNCSCKGYVMTTGLGCFIWTQDLVDIRQFSDASGKTLHVRLAGSELASSNKVNLSKLAIIGIVLAVIVVLVLLACFLFTIRRKLKGSATKNNAVLTHTLSKSCELVAGFPVQESITGESQDGNGVEVPLLQFDTIAVATNNFSKENKLGQGGFGPVYMGKLPSGQEVAVKRLSVKSGQGFEEFKNEIILISKLQHRNLVRLLGWCMQDEEKMLIYEYMPNKSLDFFLFDPAKRSELHWNTRFNIIEGIARGLLYLHRDSRLRIIHRDLKASNILLDGEMNPKISDFGMARIFGGNQNEANTTRVVGTYGYMSPEYAMEGLFSVKSDVYSFGVLLLEIISGRRNTSFHLTENPNLIRYAWSLWTEGKAIELIDPSIKDSGALDQVLRCIHIGMLCVQDSAAHRPNMSTIIIMLESETPLPAPKPTTFGSTSSSTEILWSTSKGLETVSSSNELTIITEALRGMFSLPKLGKLSPILGIECEHFCHYKDA</sequence>
<evidence type="ECO:0000256" key="2">
    <source>
        <dbReference type="ARBA" id="ARBA00022475"/>
    </source>
</evidence>
<keyword evidence="14" id="KW-1015">Disulfide bond</keyword>
<dbReference type="Pfam" id="PF08276">
    <property type="entry name" value="PAN_2"/>
    <property type="match status" value="1"/>
</dbReference>
<comment type="similarity">
    <text evidence="19">Belongs to the protein kinase superfamily. Ser/Thr protein kinase family.</text>
</comment>
<dbReference type="Gene3D" id="3.30.200.20">
    <property type="entry name" value="Phosphorylase Kinase, domain 1"/>
    <property type="match status" value="1"/>
</dbReference>
<evidence type="ECO:0000256" key="13">
    <source>
        <dbReference type="ARBA" id="ARBA00023136"/>
    </source>
</evidence>
<comment type="catalytic activity">
    <reaction evidence="17 19">
        <text>L-threonyl-[protein] + ATP = O-phospho-L-threonyl-[protein] + ADP + H(+)</text>
        <dbReference type="Rhea" id="RHEA:46608"/>
        <dbReference type="Rhea" id="RHEA-COMP:11060"/>
        <dbReference type="Rhea" id="RHEA-COMP:11605"/>
        <dbReference type="ChEBI" id="CHEBI:15378"/>
        <dbReference type="ChEBI" id="CHEBI:30013"/>
        <dbReference type="ChEBI" id="CHEBI:30616"/>
        <dbReference type="ChEBI" id="CHEBI:61977"/>
        <dbReference type="ChEBI" id="CHEBI:456216"/>
        <dbReference type="EC" id="2.7.11.1"/>
    </reaction>
</comment>
<dbReference type="PROSITE" id="PS50927">
    <property type="entry name" value="BULB_LECTIN"/>
    <property type="match status" value="1"/>
</dbReference>
<feature type="chain" id="PRO_5029559478" description="Receptor-like serine/threonine-protein kinase" evidence="21">
    <location>
        <begin position="23"/>
        <end position="872"/>
    </location>
</feature>
<evidence type="ECO:0000256" key="11">
    <source>
        <dbReference type="ARBA" id="ARBA00022840"/>
    </source>
</evidence>
<keyword evidence="13 20" id="KW-0472">Membrane</keyword>
<reference evidence="25" key="1">
    <citation type="submission" date="2021-01" db="UniProtKB">
        <authorList>
            <consortium name="EnsemblPlants"/>
        </authorList>
    </citation>
    <scope>IDENTIFICATION</scope>
</reference>
<evidence type="ECO:0000256" key="16">
    <source>
        <dbReference type="ARBA" id="ARBA00023180"/>
    </source>
</evidence>
<evidence type="ECO:0000256" key="21">
    <source>
        <dbReference type="SAM" id="SignalP"/>
    </source>
</evidence>
<dbReference type="InterPro" id="IPR008271">
    <property type="entry name" value="Ser/Thr_kinase_AS"/>
</dbReference>
<dbReference type="InterPro" id="IPR011009">
    <property type="entry name" value="Kinase-like_dom_sf"/>
</dbReference>
<dbReference type="FunFam" id="3.30.200.20:FF:000330">
    <property type="entry name" value="G-type lectin S-receptor-like serine/threonine-protein kinase At4g03230"/>
    <property type="match status" value="1"/>
</dbReference>
<dbReference type="SMART" id="SM00108">
    <property type="entry name" value="B_lectin"/>
    <property type="match status" value="1"/>
</dbReference>
<evidence type="ECO:0000256" key="8">
    <source>
        <dbReference type="ARBA" id="ARBA00022734"/>
    </source>
</evidence>
<keyword evidence="11 19" id="KW-0067">ATP-binding</keyword>
<dbReference type="FunFam" id="1.10.510.10:FF:000060">
    <property type="entry name" value="G-type lectin S-receptor-like serine/threonine-protein kinase"/>
    <property type="match status" value="1"/>
</dbReference>
<keyword evidence="10 19" id="KW-0418">Kinase</keyword>
<dbReference type="PROSITE" id="PS50011">
    <property type="entry name" value="PROTEIN_KINASE_DOM"/>
    <property type="match status" value="1"/>
</dbReference>
<evidence type="ECO:0000256" key="15">
    <source>
        <dbReference type="ARBA" id="ARBA00023170"/>
    </source>
</evidence>
<dbReference type="CDD" id="cd00053">
    <property type="entry name" value="EGF"/>
    <property type="match status" value="1"/>
</dbReference>
<keyword evidence="2" id="KW-1003">Cell membrane</keyword>
<dbReference type="FunFam" id="2.90.10.10:FF:000005">
    <property type="entry name" value="G-type lectin S-receptor-like serine/threonine-protein kinase"/>
    <property type="match status" value="1"/>
</dbReference>
<dbReference type="EnsemblPlants" id="Kaladp0042s0266.1.v1.1">
    <property type="protein sequence ID" value="Kaladp0042s0266.1.v1.1"/>
    <property type="gene ID" value="Kaladp0042s0266.v1.1"/>
</dbReference>
<dbReference type="CDD" id="cd01098">
    <property type="entry name" value="PAN_AP_plant"/>
    <property type="match status" value="1"/>
</dbReference>
<evidence type="ECO:0000256" key="3">
    <source>
        <dbReference type="ARBA" id="ARBA00022527"/>
    </source>
</evidence>
<dbReference type="InterPro" id="IPR000858">
    <property type="entry name" value="S_locus_glycoprot_dom"/>
</dbReference>
<dbReference type="PANTHER" id="PTHR27002:SF932">
    <property type="entry name" value="RECEPTOR-LIKE SERINE_THREONINE-PROTEIN KINASE"/>
    <property type="match status" value="1"/>
</dbReference>
<keyword evidence="7 21" id="KW-0732">Signal</keyword>
<evidence type="ECO:0000313" key="26">
    <source>
        <dbReference type="Proteomes" id="UP000594263"/>
    </source>
</evidence>
<dbReference type="Pfam" id="PF00954">
    <property type="entry name" value="S_locus_glycop"/>
    <property type="match status" value="1"/>
</dbReference>
<dbReference type="InterPro" id="IPR003609">
    <property type="entry name" value="Pan_app"/>
</dbReference>
<feature type="domain" description="Bulb-type lectin" evidence="23">
    <location>
        <begin position="25"/>
        <end position="147"/>
    </location>
</feature>
<dbReference type="GO" id="GO:0005886">
    <property type="term" value="C:plasma membrane"/>
    <property type="evidence" value="ECO:0007669"/>
    <property type="project" value="UniProtKB-SubCell"/>
</dbReference>
<evidence type="ECO:0000256" key="19">
    <source>
        <dbReference type="PIRNR" id="PIRNR000641"/>
    </source>
</evidence>
<dbReference type="GO" id="GO:0004674">
    <property type="term" value="F:protein serine/threonine kinase activity"/>
    <property type="evidence" value="ECO:0007669"/>
    <property type="project" value="UniProtKB-KW"/>
</dbReference>
<evidence type="ECO:0000256" key="6">
    <source>
        <dbReference type="ARBA" id="ARBA00022692"/>
    </source>
</evidence>
<feature type="transmembrane region" description="Helical" evidence="20">
    <location>
        <begin position="441"/>
        <end position="464"/>
    </location>
</feature>
<dbReference type="GO" id="GO:0048544">
    <property type="term" value="P:recognition of pollen"/>
    <property type="evidence" value="ECO:0007669"/>
    <property type="project" value="InterPro"/>
</dbReference>
<dbReference type="SMART" id="SM00473">
    <property type="entry name" value="PAN_AP"/>
    <property type="match status" value="1"/>
</dbReference>
<dbReference type="GO" id="GO:0030246">
    <property type="term" value="F:carbohydrate binding"/>
    <property type="evidence" value="ECO:0007669"/>
    <property type="project" value="UniProtKB-KW"/>
</dbReference>
<evidence type="ECO:0000259" key="22">
    <source>
        <dbReference type="PROSITE" id="PS50011"/>
    </source>
</evidence>
<keyword evidence="6 20" id="KW-0812">Transmembrane</keyword>
<dbReference type="GO" id="GO:0005524">
    <property type="term" value="F:ATP binding"/>
    <property type="evidence" value="ECO:0007669"/>
    <property type="project" value="UniProtKB-KW"/>
</dbReference>
<dbReference type="CDD" id="cd00028">
    <property type="entry name" value="B_lectin"/>
    <property type="match status" value="1"/>
</dbReference>
<evidence type="ECO:0000256" key="17">
    <source>
        <dbReference type="ARBA" id="ARBA00047899"/>
    </source>
</evidence>
<keyword evidence="3 19" id="KW-0723">Serine/threonine-protein kinase</keyword>
<dbReference type="SUPFAM" id="SSF56112">
    <property type="entry name" value="Protein kinase-like (PK-like)"/>
    <property type="match status" value="1"/>
</dbReference>
<dbReference type="PIRSF" id="PIRSF000641">
    <property type="entry name" value="SRK"/>
    <property type="match status" value="1"/>
</dbReference>
<comment type="subcellular location">
    <subcellularLocation>
        <location evidence="1">Cell membrane</location>
        <topology evidence="1">Single-pass type I membrane protein</topology>
    </subcellularLocation>
</comment>
<evidence type="ECO:0000256" key="1">
    <source>
        <dbReference type="ARBA" id="ARBA00004251"/>
    </source>
</evidence>
<feature type="domain" description="Apple" evidence="24">
    <location>
        <begin position="342"/>
        <end position="426"/>
    </location>
</feature>
<dbReference type="InterPro" id="IPR000719">
    <property type="entry name" value="Prot_kinase_dom"/>
</dbReference>
<evidence type="ECO:0000256" key="7">
    <source>
        <dbReference type="ARBA" id="ARBA00022729"/>
    </source>
</evidence>
<keyword evidence="16" id="KW-0325">Glycoprotein</keyword>
<dbReference type="Proteomes" id="UP000594263">
    <property type="component" value="Unplaced"/>
</dbReference>
<feature type="domain" description="Protein kinase" evidence="22">
    <location>
        <begin position="526"/>
        <end position="802"/>
    </location>
</feature>
<evidence type="ECO:0000256" key="5">
    <source>
        <dbReference type="ARBA" id="ARBA00022679"/>
    </source>
</evidence>
<dbReference type="Gene3D" id="1.10.510.10">
    <property type="entry name" value="Transferase(Phosphotransferase) domain 1"/>
    <property type="match status" value="1"/>
</dbReference>
<dbReference type="CDD" id="cd14066">
    <property type="entry name" value="STKc_IRAK"/>
    <property type="match status" value="1"/>
</dbReference>
<dbReference type="Pfam" id="PF01453">
    <property type="entry name" value="B_lectin"/>
    <property type="match status" value="1"/>
</dbReference>
<evidence type="ECO:0000313" key="25">
    <source>
        <dbReference type="EnsemblPlants" id="Kaladp0042s0266.1.v1.1"/>
    </source>
</evidence>
<accession>A0A7N0ZWM8</accession>
<dbReference type="InterPro" id="IPR001480">
    <property type="entry name" value="Bulb-type_lectin_dom"/>
</dbReference>
<dbReference type="OMA" id="SIRESCC"/>
<evidence type="ECO:0000256" key="18">
    <source>
        <dbReference type="ARBA" id="ARBA00048679"/>
    </source>
</evidence>
<dbReference type="SMART" id="SM00220">
    <property type="entry name" value="S_TKc"/>
    <property type="match status" value="1"/>
</dbReference>
<dbReference type="EC" id="2.7.11.1" evidence="19"/>
<dbReference type="Gramene" id="Kaladp0042s0266.1.v1.1">
    <property type="protein sequence ID" value="Kaladp0042s0266.1.v1.1"/>
    <property type="gene ID" value="Kaladp0042s0266.v1.1"/>
</dbReference>
<evidence type="ECO:0000256" key="4">
    <source>
        <dbReference type="ARBA" id="ARBA00022536"/>
    </source>
</evidence>
<keyword evidence="26" id="KW-1185">Reference proteome</keyword>
<evidence type="ECO:0000256" key="14">
    <source>
        <dbReference type="ARBA" id="ARBA00023157"/>
    </source>
</evidence>
<dbReference type="Gene3D" id="2.90.10.10">
    <property type="entry name" value="Bulb-type lectin domain"/>
    <property type="match status" value="1"/>
</dbReference>
<evidence type="ECO:0000256" key="12">
    <source>
        <dbReference type="ARBA" id="ARBA00022989"/>
    </source>
</evidence>
<dbReference type="AlphaFoldDB" id="A0A7N0ZWM8"/>
<keyword evidence="15" id="KW-0675">Receptor</keyword>
<keyword evidence="9 19" id="KW-0547">Nucleotide-binding</keyword>
<comment type="catalytic activity">
    <reaction evidence="18 19">
        <text>L-seryl-[protein] + ATP = O-phospho-L-seryl-[protein] + ADP + H(+)</text>
        <dbReference type="Rhea" id="RHEA:17989"/>
        <dbReference type="Rhea" id="RHEA-COMP:9863"/>
        <dbReference type="Rhea" id="RHEA-COMP:11604"/>
        <dbReference type="ChEBI" id="CHEBI:15378"/>
        <dbReference type="ChEBI" id="CHEBI:29999"/>
        <dbReference type="ChEBI" id="CHEBI:30616"/>
        <dbReference type="ChEBI" id="CHEBI:83421"/>
        <dbReference type="ChEBI" id="CHEBI:456216"/>
        <dbReference type="EC" id="2.7.11.1"/>
    </reaction>
</comment>
<keyword evidence="4" id="KW-0245">EGF-like domain</keyword>
<evidence type="ECO:0000256" key="9">
    <source>
        <dbReference type="ARBA" id="ARBA00022741"/>
    </source>
</evidence>
<dbReference type="PROSITE" id="PS50948">
    <property type="entry name" value="PAN"/>
    <property type="match status" value="1"/>
</dbReference>
<keyword evidence="12 20" id="KW-1133">Transmembrane helix</keyword>
<evidence type="ECO:0000256" key="10">
    <source>
        <dbReference type="ARBA" id="ARBA00022777"/>
    </source>
</evidence>
<evidence type="ECO:0000256" key="20">
    <source>
        <dbReference type="SAM" id="Phobius"/>
    </source>
</evidence>
<dbReference type="InterPro" id="IPR001245">
    <property type="entry name" value="Ser-Thr/Tyr_kinase_cat_dom"/>
</dbReference>
<name>A0A7N0ZWM8_KALFE</name>
<feature type="signal peptide" evidence="21">
    <location>
        <begin position="1"/>
        <end position="22"/>
    </location>
</feature>
<dbReference type="InterPro" id="IPR036426">
    <property type="entry name" value="Bulb-type_lectin_dom_sf"/>
</dbReference>
<dbReference type="Pfam" id="PF07714">
    <property type="entry name" value="PK_Tyr_Ser-Thr"/>
    <property type="match status" value="1"/>
</dbReference>